<dbReference type="Proteomes" id="UP000008068">
    <property type="component" value="Unassembled WGS sequence"/>
</dbReference>
<feature type="region of interest" description="Disordered" evidence="1">
    <location>
        <begin position="125"/>
        <end position="195"/>
    </location>
</feature>
<feature type="compositionally biased region" description="Low complexity" evidence="1">
    <location>
        <begin position="125"/>
        <end position="146"/>
    </location>
</feature>
<dbReference type="InParanoid" id="G0NGC3"/>
<feature type="signal peptide" evidence="2">
    <location>
        <begin position="1"/>
        <end position="20"/>
    </location>
</feature>
<proteinExistence type="predicted"/>
<protein>
    <submittedName>
        <fullName evidence="3">Uncharacterized protein</fullName>
    </submittedName>
</protein>
<sequence>MKIIHTLLLLLPLLVNCGGGASTEKPHGSEEVHVHHAYFKNAAHLEQVLGVKFPKSANGKETVSGSADSTTTLDENHILSNILPEPNSTTTDFPQSPLQVSPNAASQSLLAEKDKTTTISTSFTNFSQASDSSSTSPNLSSNYSESMIPTSQISTSPFPSASDDHSTNPATIIPESADPTPTDSSPSVFPPTSDFNASPFATDSSTILPHRKSKCLMPIRLGVHTSTTTTIRVSFRFFRFLGIKGSRAPVFPTVGQ</sequence>
<evidence type="ECO:0000256" key="1">
    <source>
        <dbReference type="SAM" id="MobiDB-lite"/>
    </source>
</evidence>
<gene>
    <name evidence="3" type="ORF">CAEBREN_17340</name>
</gene>
<feature type="chain" id="PRO_5003405252" evidence="2">
    <location>
        <begin position="21"/>
        <end position="256"/>
    </location>
</feature>
<feature type="region of interest" description="Disordered" evidence="1">
    <location>
        <begin position="81"/>
        <end position="108"/>
    </location>
</feature>
<accession>G0NGC3</accession>
<keyword evidence="4" id="KW-1185">Reference proteome</keyword>
<keyword evidence="2" id="KW-0732">Signal</keyword>
<evidence type="ECO:0000313" key="3">
    <source>
        <dbReference type="EMBL" id="EGT59967.1"/>
    </source>
</evidence>
<organism evidence="4">
    <name type="scientific">Caenorhabditis brenneri</name>
    <name type="common">Nematode worm</name>
    <dbReference type="NCBI Taxonomy" id="135651"/>
    <lineage>
        <taxon>Eukaryota</taxon>
        <taxon>Metazoa</taxon>
        <taxon>Ecdysozoa</taxon>
        <taxon>Nematoda</taxon>
        <taxon>Chromadorea</taxon>
        <taxon>Rhabditida</taxon>
        <taxon>Rhabditina</taxon>
        <taxon>Rhabditomorpha</taxon>
        <taxon>Rhabditoidea</taxon>
        <taxon>Rhabditidae</taxon>
        <taxon>Peloderinae</taxon>
        <taxon>Caenorhabditis</taxon>
    </lineage>
</organism>
<evidence type="ECO:0000313" key="4">
    <source>
        <dbReference type="Proteomes" id="UP000008068"/>
    </source>
</evidence>
<name>G0NGC3_CAEBE</name>
<dbReference type="EMBL" id="GL379879">
    <property type="protein sequence ID" value="EGT59967.1"/>
    <property type="molecule type" value="Genomic_DNA"/>
</dbReference>
<feature type="compositionally biased region" description="Polar residues" evidence="1">
    <location>
        <begin position="147"/>
        <end position="159"/>
    </location>
</feature>
<dbReference type="AlphaFoldDB" id="G0NGC3"/>
<feature type="compositionally biased region" description="Low complexity" evidence="1">
    <location>
        <begin position="176"/>
        <end position="194"/>
    </location>
</feature>
<feature type="compositionally biased region" description="Polar residues" evidence="1">
    <location>
        <begin position="86"/>
        <end position="108"/>
    </location>
</feature>
<evidence type="ECO:0000256" key="2">
    <source>
        <dbReference type="SAM" id="SignalP"/>
    </source>
</evidence>
<reference evidence="4" key="1">
    <citation type="submission" date="2011-07" db="EMBL/GenBank/DDBJ databases">
        <authorList>
            <consortium name="Caenorhabditis brenneri Sequencing and Analysis Consortium"/>
            <person name="Wilson R.K."/>
        </authorList>
    </citation>
    <scope>NUCLEOTIDE SEQUENCE [LARGE SCALE GENOMIC DNA]</scope>
    <source>
        <strain evidence="4">PB2801</strain>
    </source>
</reference>
<dbReference type="HOGENOM" id="CLU_1086766_0_0_1"/>